<dbReference type="AlphaFoldDB" id="A0A9N9K071"/>
<proteinExistence type="predicted"/>
<dbReference type="EMBL" id="CAJVPZ010078000">
    <property type="protein sequence ID" value="CAG8805844.1"/>
    <property type="molecule type" value="Genomic_DNA"/>
</dbReference>
<accession>A0A9N9K071</accession>
<sequence>DLDLEENNGFKNDYSIKFIKDNYESTMLNLCSMMQYLDTTSIHEVWSVSTIEENKTHYVVLYGTANHLCT</sequence>
<name>A0A9N9K071_9GLOM</name>
<dbReference type="Proteomes" id="UP000789396">
    <property type="component" value="Unassembled WGS sequence"/>
</dbReference>
<reference evidence="1" key="1">
    <citation type="submission" date="2021-06" db="EMBL/GenBank/DDBJ databases">
        <authorList>
            <person name="Kallberg Y."/>
            <person name="Tangrot J."/>
            <person name="Rosling A."/>
        </authorList>
    </citation>
    <scope>NUCLEOTIDE SEQUENCE</scope>
    <source>
        <strain evidence="1">IN212</strain>
    </source>
</reference>
<protein>
    <submittedName>
        <fullName evidence="1">20000_t:CDS:1</fullName>
    </submittedName>
</protein>
<dbReference type="OrthoDB" id="2446182at2759"/>
<comment type="caution">
    <text evidence="1">The sequence shown here is derived from an EMBL/GenBank/DDBJ whole genome shotgun (WGS) entry which is preliminary data.</text>
</comment>
<feature type="non-terminal residue" evidence="1">
    <location>
        <position position="70"/>
    </location>
</feature>
<keyword evidence="2" id="KW-1185">Reference proteome</keyword>
<gene>
    <name evidence="1" type="ORF">RFULGI_LOCUS18213</name>
</gene>
<evidence type="ECO:0000313" key="1">
    <source>
        <dbReference type="EMBL" id="CAG8805844.1"/>
    </source>
</evidence>
<evidence type="ECO:0000313" key="2">
    <source>
        <dbReference type="Proteomes" id="UP000789396"/>
    </source>
</evidence>
<organism evidence="1 2">
    <name type="scientific">Racocetra fulgida</name>
    <dbReference type="NCBI Taxonomy" id="60492"/>
    <lineage>
        <taxon>Eukaryota</taxon>
        <taxon>Fungi</taxon>
        <taxon>Fungi incertae sedis</taxon>
        <taxon>Mucoromycota</taxon>
        <taxon>Glomeromycotina</taxon>
        <taxon>Glomeromycetes</taxon>
        <taxon>Diversisporales</taxon>
        <taxon>Gigasporaceae</taxon>
        <taxon>Racocetra</taxon>
    </lineage>
</organism>
<feature type="non-terminal residue" evidence="1">
    <location>
        <position position="1"/>
    </location>
</feature>